<reference evidence="1" key="2">
    <citation type="journal article" date="2015" name="Data Brief">
        <title>Shoot transcriptome of the giant reed, Arundo donax.</title>
        <authorList>
            <person name="Barrero R.A."/>
            <person name="Guerrero F.D."/>
            <person name="Moolhuijzen P."/>
            <person name="Goolsby J.A."/>
            <person name="Tidwell J."/>
            <person name="Bellgard S.E."/>
            <person name="Bellgard M.I."/>
        </authorList>
    </citation>
    <scope>NUCLEOTIDE SEQUENCE</scope>
    <source>
        <tissue evidence="1">Shoot tissue taken approximately 20 cm above the soil surface</tissue>
    </source>
</reference>
<sequence length="55" mass="5940">MPQGNLLSSWMQTYLIIQSTCQVSLGSKRKPALMLLLAHVMSKTVVSMVGISCAS</sequence>
<evidence type="ECO:0000313" key="1">
    <source>
        <dbReference type="EMBL" id="JAD75174.1"/>
    </source>
</evidence>
<protein>
    <submittedName>
        <fullName evidence="1">Cl40696_1</fullName>
    </submittedName>
</protein>
<dbReference type="EMBL" id="GBRH01222721">
    <property type="protein sequence ID" value="JAD75174.1"/>
    <property type="molecule type" value="Transcribed_RNA"/>
</dbReference>
<proteinExistence type="predicted"/>
<dbReference type="AlphaFoldDB" id="A0A0A9CFW2"/>
<accession>A0A0A9CFW2</accession>
<reference evidence="1" key="1">
    <citation type="submission" date="2014-09" db="EMBL/GenBank/DDBJ databases">
        <authorList>
            <person name="Magalhaes I.L.F."/>
            <person name="Oliveira U."/>
            <person name="Santos F.R."/>
            <person name="Vidigal T.H.D.A."/>
            <person name="Brescovit A.D."/>
            <person name="Santos A.J."/>
        </authorList>
    </citation>
    <scope>NUCLEOTIDE SEQUENCE</scope>
    <source>
        <tissue evidence="1">Shoot tissue taken approximately 20 cm above the soil surface</tissue>
    </source>
</reference>
<name>A0A0A9CFW2_ARUDO</name>
<organism evidence="1">
    <name type="scientific">Arundo donax</name>
    <name type="common">Giant reed</name>
    <name type="synonym">Donax arundinaceus</name>
    <dbReference type="NCBI Taxonomy" id="35708"/>
    <lineage>
        <taxon>Eukaryota</taxon>
        <taxon>Viridiplantae</taxon>
        <taxon>Streptophyta</taxon>
        <taxon>Embryophyta</taxon>
        <taxon>Tracheophyta</taxon>
        <taxon>Spermatophyta</taxon>
        <taxon>Magnoliopsida</taxon>
        <taxon>Liliopsida</taxon>
        <taxon>Poales</taxon>
        <taxon>Poaceae</taxon>
        <taxon>PACMAD clade</taxon>
        <taxon>Arundinoideae</taxon>
        <taxon>Arundineae</taxon>
        <taxon>Arundo</taxon>
    </lineage>
</organism>